<dbReference type="EMBL" id="CP159992">
    <property type="protein sequence ID" value="XCP97347.1"/>
    <property type="molecule type" value="Genomic_DNA"/>
</dbReference>
<dbReference type="PANTHER" id="PTHR37315">
    <property type="entry name" value="UPF0311 PROTEIN BLR7842"/>
    <property type="match status" value="1"/>
</dbReference>
<dbReference type="AlphaFoldDB" id="A0AAU8NLE9"/>
<dbReference type="Pfam" id="PF11578">
    <property type="entry name" value="DUF3237"/>
    <property type="match status" value="1"/>
</dbReference>
<dbReference type="RefSeq" id="WP_366295986.1">
    <property type="nucleotide sequence ID" value="NZ_CP159992.1"/>
</dbReference>
<dbReference type="PANTHER" id="PTHR37315:SF1">
    <property type="entry name" value="UPF0311 PROTEIN BLR7842"/>
    <property type="match status" value="1"/>
</dbReference>
<name>A0AAU8NLE9_9BACL</name>
<reference evidence="1" key="1">
    <citation type="submission" date="2024-05" db="EMBL/GenBank/DDBJ databases">
        <title>Draft genome assemblies of 36 bacteria isolated from hibernating arctic ground squirrels.</title>
        <authorList>
            <person name="McKee H."/>
            <person name="Mullen L."/>
            <person name="Drown D.M."/>
            <person name="Duddleston K.N."/>
        </authorList>
    </citation>
    <scope>NUCLEOTIDE SEQUENCE</scope>
    <source>
        <strain evidence="1">AN1007</strain>
    </source>
</reference>
<proteinExistence type="predicted"/>
<organism evidence="1">
    <name type="scientific">Paenibacillus sp. AN1007</name>
    <dbReference type="NCBI Taxonomy" id="3151385"/>
    <lineage>
        <taxon>Bacteria</taxon>
        <taxon>Bacillati</taxon>
        <taxon>Bacillota</taxon>
        <taxon>Bacilli</taxon>
        <taxon>Bacillales</taxon>
        <taxon>Paenibacillaceae</taxon>
        <taxon>Paenibacillus</taxon>
    </lineage>
</organism>
<gene>
    <name evidence="1" type="ORF">ABXS70_11880</name>
</gene>
<protein>
    <submittedName>
        <fullName evidence="1">DUF3237 family protein</fullName>
    </submittedName>
</protein>
<dbReference type="InterPro" id="IPR020915">
    <property type="entry name" value="UPF0311"/>
</dbReference>
<evidence type="ECO:0000313" key="1">
    <source>
        <dbReference type="EMBL" id="XCP97347.1"/>
    </source>
</evidence>
<dbReference type="Gene3D" id="2.40.160.20">
    <property type="match status" value="1"/>
</dbReference>
<accession>A0AAU8NLE9</accession>
<sequence length="175" mass="19615">MQEYVYIYRSRTEWLMIDLIIPKLMDGEDEGIMVELELEELFTVHVKIERSIELKNTDGETVVMIMFGGHVTGTCFEGIVRQGGVDTQVIGKDGGRHSLSARYMLQGQDYTGQPCEIYIENNGYIGETKGNRLFRTSPRIITNSKALSYLNTEALIGEGCPAAEGVSIHIFKVKS</sequence>